<evidence type="ECO:0000313" key="1">
    <source>
        <dbReference type="EMBL" id="POH73463.1"/>
    </source>
</evidence>
<dbReference type="InterPro" id="IPR027417">
    <property type="entry name" value="P-loop_NTPase"/>
</dbReference>
<proteinExistence type="predicted"/>
<dbReference type="Gene3D" id="3.40.50.300">
    <property type="entry name" value="P-loop containing nucleotide triphosphate hydrolases"/>
    <property type="match status" value="1"/>
</dbReference>
<organism evidence="1 2">
    <name type="scientific">Arthrobacter glacialis</name>
    <dbReference type="NCBI Taxonomy" id="1664"/>
    <lineage>
        <taxon>Bacteria</taxon>
        <taxon>Bacillati</taxon>
        <taxon>Actinomycetota</taxon>
        <taxon>Actinomycetes</taxon>
        <taxon>Micrococcales</taxon>
        <taxon>Micrococcaceae</taxon>
        <taxon>Arthrobacter</taxon>
    </lineage>
</organism>
<gene>
    <name evidence="1" type="ORF">CVS27_11185</name>
</gene>
<protein>
    <submittedName>
        <fullName evidence="1">Uncharacterized protein</fullName>
    </submittedName>
</protein>
<evidence type="ECO:0000313" key="2">
    <source>
        <dbReference type="Proteomes" id="UP000237061"/>
    </source>
</evidence>
<dbReference type="AlphaFoldDB" id="A0A2S3ZWA7"/>
<keyword evidence="2" id="KW-1185">Reference proteome</keyword>
<dbReference type="EMBL" id="PPXC01000007">
    <property type="protein sequence ID" value="POH73463.1"/>
    <property type="molecule type" value="Genomic_DNA"/>
</dbReference>
<accession>A0A2S3ZWA7</accession>
<name>A0A2S3ZWA7_ARTGL</name>
<reference evidence="1 2" key="1">
    <citation type="submission" date="2018-01" db="EMBL/GenBank/DDBJ databases">
        <title>Arthrobacter sp. nov., from glaciers in China.</title>
        <authorList>
            <person name="Liu Q."/>
            <person name="Xin Y.-H."/>
        </authorList>
    </citation>
    <scope>NUCLEOTIDE SEQUENCE [LARGE SCALE GENOMIC DNA]</scope>
    <source>
        <strain evidence="1 2">HLT2-12-2</strain>
    </source>
</reference>
<comment type="caution">
    <text evidence="1">The sequence shown here is derived from an EMBL/GenBank/DDBJ whole genome shotgun (WGS) entry which is preliminary data.</text>
</comment>
<sequence>MASQATEHLDVYAYLNRETNRSPGFKVQTNDPVGAIELLLDVRDSMKSALNQLQVYEDSFLTDAQRRSPSWMNLSALARKAPPIWRSISAIVFIDDFDALCREWTRGGSRYSHPHGPSGMVEELARDGATAGIGVVVAGRSLARTTIPYVSREGSLPTSTLLLGPSTLAERESFLSTDVASLEAGQGSGLYEAWGSDAAEVVQVDNARTGEVHAPPIE</sequence>
<dbReference type="RefSeq" id="WP_103465812.1">
    <property type="nucleotide sequence ID" value="NZ_PPXC01000007.1"/>
</dbReference>
<dbReference type="Proteomes" id="UP000237061">
    <property type="component" value="Unassembled WGS sequence"/>
</dbReference>